<dbReference type="PANTHER" id="PTHR13370">
    <property type="entry name" value="RNA METHYLASE-RELATED"/>
    <property type="match status" value="1"/>
</dbReference>
<dbReference type="CDD" id="cd02440">
    <property type="entry name" value="AdoMet_MTases"/>
    <property type="match status" value="1"/>
</dbReference>
<dbReference type="GO" id="GO:0009007">
    <property type="term" value="F:site-specific DNA-methyltransferase (adenine-specific) activity"/>
    <property type="evidence" value="ECO:0007669"/>
    <property type="project" value="TreeGrafter"/>
</dbReference>
<keyword evidence="3" id="KW-0808">Transferase</keyword>
<accession>A0A193G0S5</accession>
<evidence type="ECO:0000259" key="5">
    <source>
        <dbReference type="Pfam" id="PF01555"/>
    </source>
</evidence>
<comment type="similarity">
    <text evidence="1 4">Belongs to the N(4)/N(6)-methyltransferase family.</text>
</comment>
<dbReference type="GO" id="GO:0008170">
    <property type="term" value="F:N-methyltransferase activity"/>
    <property type="evidence" value="ECO:0007669"/>
    <property type="project" value="InterPro"/>
</dbReference>
<dbReference type="RefSeq" id="WP_066671168.1">
    <property type="nucleotide sequence ID" value="NZ_CP016171.1"/>
</dbReference>
<dbReference type="PANTHER" id="PTHR13370:SF3">
    <property type="entry name" value="TRNA (GUANINE(10)-N2)-METHYLTRANSFERASE HOMOLOG"/>
    <property type="match status" value="1"/>
</dbReference>
<sequence>MSRVVLGDCLSVLPTLPDRCVDLVLTDPPYLVNYRDRSGRSIANDKHDEWLMPAFAQMFRVLRDDAFCISFYGWNRVDRFFAAWRAAGFRVVGHMVFAKQYQSKARFLAYRHESAYLLAKGQPAVPAVPLPDVMPWKYTGNRHHPTQKPVECLAPLIEAFSRPRDIVLDPFAGSGSTCVAARQAGRRFYGIEMDPKYHQAAVQRLQLANVERIAA</sequence>
<dbReference type="NCBIfam" id="NF010253">
    <property type="entry name" value="PRK13699.1"/>
    <property type="match status" value="1"/>
</dbReference>
<proteinExistence type="inferred from homology"/>
<dbReference type="AlphaFoldDB" id="A0A193G0S5"/>
<dbReference type="Gene3D" id="3.40.50.150">
    <property type="entry name" value="Vaccinia Virus protein VP39"/>
    <property type="match status" value="1"/>
</dbReference>
<dbReference type="EC" id="2.1.1.-" evidence="4"/>
<evidence type="ECO:0000256" key="4">
    <source>
        <dbReference type="RuleBase" id="RU362026"/>
    </source>
</evidence>
<evidence type="ECO:0000313" key="6">
    <source>
        <dbReference type="EMBL" id="ANN73248.1"/>
    </source>
</evidence>
<evidence type="ECO:0000256" key="3">
    <source>
        <dbReference type="ARBA" id="ARBA00022679"/>
    </source>
</evidence>
<dbReference type="EMBL" id="CP016171">
    <property type="protein sequence ID" value="ANN73248.1"/>
    <property type="molecule type" value="Genomic_DNA"/>
</dbReference>
<dbReference type="InterPro" id="IPR002052">
    <property type="entry name" value="DNA_methylase_N6_adenine_CS"/>
</dbReference>
<organism evidence="6 7">
    <name type="scientific">Bordetella bronchialis</name>
    <dbReference type="NCBI Taxonomy" id="463025"/>
    <lineage>
        <taxon>Bacteria</taxon>
        <taxon>Pseudomonadati</taxon>
        <taxon>Pseudomonadota</taxon>
        <taxon>Betaproteobacteria</taxon>
        <taxon>Burkholderiales</taxon>
        <taxon>Alcaligenaceae</taxon>
        <taxon>Bordetella</taxon>
    </lineage>
</organism>
<reference evidence="6 7" key="1">
    <citation type="submission" date="2016-06" db="EMBL/GenBank/DDBJ databases">
        <title>Complete genome sequences of Bordetella bronchialis and Bordetella flabilis.</title>
        <authorList>
            <person name="LiPuma J.J."/>
            <person name="Spilker T."/>
        </authorList>
    </citation>
    <scope>NUCLEOTIDE SEQUENCE [LARGE SCALE GENOMIC DNA]</scope>
    <source>
        <strain evidence="6 7">AU17976</strain>
    </source>
</reference>
<gene>
    <name evidence="6" type="ORF">BAU08_19550</name>
</gene>
<dbReference type="InterPro" id="IPR002941">
    <property type="entry name" value="DNA_methylase_N4/N6"/>
</dbReference>
<keyword evidence="2 6" id="KW-0489">Methyltransferase</keyword>
<dbReference type="InterPro" id="IPR001091">
    <property type="entry name" value="RM_Methyltransferase"/>
</dbReference>
<dbReference type="SUPFAM" id="SSF53335">
    <property type="entry name" value="S-adenosyl-L-methionine-dependent methyltransferases"/>
    <property type="match status" value="1"/>
</dbReference>
<dbReference type="GO" id="GO:0005737">
    <property type="term" value="C:cytoplasm"/>
    <property type="evidence" value="ECO:0007669"/>
    <property type="project" value="TreeGrafter"/>
</dbReference>
<evidence type="ECO:0000313" key="7">
    <source>
        <dbReference type="Proteomes" id="UP000092213"/>
    </source>
</evidence>
<dbReference type="REBASE" id="154092">
    <property type="entry name" value="M.Bbr17976ORF19550P"/>
</dbReference>
<dbReference type="STRING" id="463025.BAU08_19550"/>
<dbReference type="Proteomes" id="UP000092213">
    <property type="component" value="Chromosome"/>
</dbReference>
<evidence type="ECO:0000256" key="1">
    <source>
        <dbReference type="ARBA" id="ARBA00006594"/>
    </source>
</evidence>
<dbReference type="PRINTS" id="PR00508">
    <property type="entry name" value="S21N4MTFRASE"/>
</dbReference>
<dbReference type="InterPro" id="IPR029063">
    <property type="entry name" value="SAM-dependent_MTases_sf"/>
</dbReference>
<dbReference type="Pfam" id="PF01555">
    <property type="entry name" value="N6_N4_Mtase"/>
    <property type="match status" value="1"/>
</dbReference>
<dbReference type="GO" id="GO:0032259">
    <property type="term" value="P:methylation"/>
    <property type="evidence" value="ECO:0007669"/>
    <property type="project" value="UniProtKB-KW"/>
</dbReference>
<dbReference type="PROSITE" id="PS00092">
    <property type="entry name" value="N6_MTASE"/>
    <property type="match status" value="1"/>
</dbReference>
<protein>
    <recommendedName>
        <fullName evidence="4">Methyltransferase</fullName>
        <ecNumber evidence="4">2.1.1.-</ecNumber>
    </recommendedName>
</protein>
<dbReference type="GO" id="GO:0003677">
    <property type="term" value="F:DNA binding"/>
    <property type="evidence" value="ECO:0007669"/>
    <property type="project" value="InterPro"/>
</dbReference>
<feature type="domain" description="DNA methylase N-4/N-6" evidence="5">
    <location>
        <begin position="21"/>
        <end position="202"/>
    </location>
</feature>
<name>A0A193G0S5_9BORD</name>
<evidence type="ECO:0000256" key="2">
    <source>
        <dbReference type="ARBA" id="ARBA00022603"/>
    </source>
</evidence>